<protein>
    <recommendedName>
        <fullName evidence="4">DUF4595 domain-containing protein</fullName>
    </recommendedName>
</protein>
<evidence type="ECO:0008006" key="4">
    <source>
        <dbReference type="Google" id="ProtNLM"/>
    </source>
</evidence>
<organism evidence="2 3">
    <name type="scientific">Niastella soli</name>
    <dbReference type="NCBI Taxonomy" id="2821487"/>
    <lineage>
        <taxon>Bacteria</taxon>
        <taxon>Pseudomonadati</taxon>
        <taxon>Bacteroidota</taxon>
        <taxon>Chitinophagia</taxon>
        <taxon>Chitinophagales</taxon>
        <taxon>Chitinophagaceae</taxon>
        <taxon>Niastella</taxon>
    </lineage>
</organism>
<dbReference type="Proteomes" id="UP000677244">
    <property type="component" value="Unassembled WGS sequence"/>
</dbReference>
<evidence type="ECO:0000256" key="1">
    <source>
        <dbReference type="SAM" id="MobiDB-lite"/>
    </source>
</evidence>
<reference evidence="2 3" key="1">
    <citation type="submission" date="2021-03" db="EMBL/GenBank/DDBJ databases">
        <title>Assistant Professor.</title>
        <authorList>
            <person name="Huq M.A."/>
        </authorList>
    </citation>
    <scope>NUCLEOTIDE SEQUENCE [LARGE SCALE GENOMIC DNA]</scope>
    <source>
        <strain evidence="2 3">MAH-29</strain>
    </source>
</reference>
<proteinExistence type="predicted"/>
<dbReference type="PROSITE" id="PS51257">
    <property type="entry name" value="PROKAR_LIPOPROTEIN"/>
    <property type="match status" value="1"/>
</dbReference>
<gene>
    <name evidence="2" type="ORF">J7I42_05855</name>
</gene>
<dbReference type="EMBL" id="JAGHKO010000001">
    <property type="protein sequence ID" value="MBO9199784.1"/>
    <property type="molecule type" value="Genomic_DNA"/>
</dbReference>
<dbReference type="RefSeq" id="WP_209137839.1">
    <property type="nucleotide sequence ID" value="NZ_JAGHKO010000001.1"/>
</dbReference>
<keyword evidence="3" id="KW-1185">Reference proteome</keyword>
<evidence type="ECO:0000313" key="3">
    <source>
        <dbReference type="Proteomes" id="UP000677244"/>
    </source>
</evidence>
<name>A0ABS3YPG3_9BACT</name>
<comment type="caution">
    <text evidence="2">The sequence shown here is derived from an EMBL/GenBank/DDBJ whole genome shotgun (WGS) entry which is preliminary data.</text>
</comment>
<accession>A0ABS3YPG3</accession>
<sequence>MKKIFLLAGVLAMLVITSCKKDKDSNNNDGNNNGGGSSKQLKKLTKTENGITTVYNLSYDGNKFTSFASTDNLESTAVTLDGSGNIVKMEVRDHNDYSTYTYAYSNGVPVTGMVKVIHKTAGEPDETTQDDVISYTVENNRVTGIKQTMKLYDIEQTYKLTYNSNGNLEKVTAEGDEEFSVAFTYGSKKPGYPTVSKWVLDLGYTLQFYAKNEVLTAFYDFPGTQLDNTITTKYTYDGNGFPLTSDDGETQLKYEYQ</sequence>
<evidence type="ECO:0000313" key="2">
    <source>
        <dbReference type="EMBL" id="MBO9199784.1"/>
    </source>
</evidence>
<feature type="region of interest" description="Disordered" evidence="1">
    <location>
        <begin position="22"/>
        <end position="42"/>
    </location>
</feature>